<feature type="transmembrane region" description="Helical" evidence="7">
    <location>
        <begin position="399"/>
        <end position="417"/>
    </location>
</feature>
<keyword evidence="5 7" id="KW-1133">Transmembrane helix</keyword>
<dbReference type="CDD" id="cd13127">
    <property type="entry name" value="MATE_tuaB_like"/>
    <property type="match status" value="1"/>
</dbReference>
<evidence type="ECO:0000256" key="3">
    <source>
        <dbReference type="ARBA" id="ARBA00022475"/>
    </source>
</evidence>
<dbReference type="GO" id="GO:0005886">
    <property type="term" value="C:plasma membrane"/>
    <property type="evidence" value="ECO:0007669"/>
    <property type="project" value="UniProtKB-SubCell"/>
</dbReference>
<evidence type="ECO:0000313" key="8">
    <source>
        <dbReference type="EMBL" id="MBB5699307.1"/>
    </source>
</evidence>
<protein>
    <submittedName>
        <fullName evidence="8">PST family polysaccharide transporter</fullName>
    </submittedName>
</protein>
<organism evidence="8 9">
    <name type="scientific">Sphingomonas yantingensis</name>
    <dbReference type="NCBI Taxonomy" id="1241761"/>
    <lineage>
        <taxon>Bacteria</taxon>
        <taxon>Pseudomonadati</taxon>
        <taxon>Pseudomonadota</taxon>
        <taxon>Alphaproteobacteria</taxon>
        <taxon>Sphingomonadales</taxon>
        <taxon>Sphingomonadaceae</taxon>
        <taxon>Sphingomonas</taxon>
    </lineage>
</organism>
<feature type="transmembrane region" description="Helical" evidence="7">
    <location>
        <begin position="166"/>
        <end position="184"/>
    </location>
</feature>
<sequence length="515" mass="54666">MTDDSRIDTDDAVFPRRPAGSMKRQLAIGAGWMTGLQLLSKVIEIGFIAVLARILFPADFGVIAGAAIFIQLASLLVEVGIGATIVQIPNLTRTDLRIGGTIVVLNGVGYFTLAQVLAPFAGDFMGIPGTEPVIRVLALVFIIQSFGIVSENVLVRDLEVRRVMVAQLMSRVIGTGVIGIALAWAGLGYWALVVATLAETSIKATWLVLLVRPPMRPLLTRPGAARLMRRGAGFSLAKVINFFALRADNAIVGRTMDAAALGLYSRAYNLMNVPADLYSRIAERIVFPAMAKVQDDPVRLRSAFLRGLELTAVFGLPISALLALLAPEVILFILGPRWVEVIVPFAVLCSVTYLRLGTKVSGSLQRAKAATGAMITNQIVYAGMVIGGCLIAYPHGIVAVATAVSIAVVAFYLIVNYNACRLAGVGLRDFARVHGHGALLALACTLAAAPVVFGMRAAGGLPPIAILGASGAAIAVLGVILIVWRPRWLLGAFVIELLGDAGRATDRFRKRKARS</sequence>
<keyword evidence="6 7" id="KW-0472">Membrane</keyword>
<evidence type="ECO:0000313" key="9">
    <source>
        <dbReference type="Proteomes" id="UP000557739"/>
    </source>
</evidence>
<evidence type="ECO:0000256" key="7">
    <source>
        <dbReference type="SAM" id="Phobius"/>
    </source>
</evidence>
<comment type="similarity">
    <text evidence="2">Belongs to the polysaccharide synthase family.</text>
</comment>
<feature type="transmembrane region" description="Helical" evidence="7">
    <location>
        <begin position="62"/>
        <end position="86"/>
    </location>
</feature>
<feature type="transmembrane region" description="Helical" evidence="7">
    <location>
        <begin position="190"/>
        <end position="211"/>
    </location>
</feature>
<gene>
    <name evidence="8" type="ORF">FHR19_002673</name>
</gene>
<name>A0A7W9ARU4_9SPHN</name>
<dbReference type="EMBL" id="JACIJJ010000004">
    <property type="protein sequence ID" value="MBB5699307.1"/>
    <property type="molecule type" value="Genomic_DNA"/>
</dbReference>
<feature type="transmembrane region" description="Helical" evidence="7">
    <location>
        <begin position="98"/>
        <end position="121"/>
    </location>
</feature>
<feature type="transmembrane region" description="Helical" evidence="7">
    <location>
        <begin position="370"/>
        <end position="393"/>
    </location>
</feature>
<evidence type="ECO:0000256" key="6">
    <source>
        <dbReference type="ARBA" id="ARBA00023136"/>
    </source>
</evidence>
<feature type="transmembrane region" description="Helical" evidence="7">
    <location>
        <begin position="464"/>
        <end position="484"/>
    </location>
</feature>
<feature type="transmembrane region" description="Helical" evidence="7">
    <location>
        <begin position="438"/>
        <end position="458"/>
    </location>
</feature>
<evidence type="ECO:0000256" key="1">
    <source>
        <dbReference type="ARBA" id="ARBA00004651"/>
    </source>
</evidence>
<dbReference type="Proteomes" id="UP000557739">
    <property type="component" value="Unassembled WGS sequence"/>
</dbReference>
<feature type="transmembrane region" description="Helical" evidence="7">
    <location>
        <begin position="133"/>
        <end position="154"/>
    </location>
</feature>
<evidence type="ECO:0000256" key="2">
    <source>
        <dbReference type="ARBA" id="ARBA00007430"/>
    </source>
</evidence>
<keyword evidence="4 7" id="KW-0812">Transmembrane</keyword>
<keyword evidence="3" id="KW-1003">Cell membrane</keyword>
<comment type="caution">
    <text evidence="8">The sequence shown here is derived from an EMBL/GenBank/DDBJ whole genome shotgun (WGS) entry which is preliminary data.</text>
</comment>
<dbReference type="PANTHER" id="PTHR30250:SF10">
    <property type="entry name" value="LIPOPOLYSACCHARIDE BIOSYNTHESIS PROTEIN WZXC"/>
    <property type="match status" value="1"/>
</dbReference>
<feature type="transmembrane region" description="Helical" evidence="7">
    <location>
        <begin position="26"/>
        <end position="56"/>
    </location>
</feature>
<proteinExistence type="inferred from homology"/>
<dbReference type="Pfam" id="PF13440">
    <property type="entry name" value="Polysacc_synt_3"/>
    <property type="match status" value="1"/>
</dbReference>
<accession>A0A7W9ARU4</accession>
<evidence type="ECO:0000256" key="4">
    <source>
        <dbReference type="ARBA" id="ARBA00022692"/>
    </source>
</evidence>
<comment type="subcellular location">
    <subcellularLocation>
        <location evidence="1">Cell membrane</location>
        <topology evidence="1">Multi-pass membrane protein</topology>
    </subcellularLocation>
</comment>
<feature type="transmembrane region" description="Helical" evidence="7">
    <location>
        <begin position="310"/>
        <end position="335"/>
    </location>
</feature>
<dbReference type="InterPro" id="IPR050833">
    <property type="entry name" value="Poly_Biosynth_Transport"/>
</dbReference>
<dbReference type="AlphaFoldDB" id="A0A7W9ARU4"/>
<evidence type="ECO:0000256" key="5">
    <source>
        <dbReference type="ARBA" id="ARBA00022989"/>
    </source>
</evidence>
<keyword evidence="9" id="KW-1185">Reference proteome</keyword>
<dbReference type="RefSeq" id="WP_184029217.1">
    <property type="nucleotide sequence ID" value="NZ_JACIJJ010000004.1"/>
</dbReference>
<feature type="transmembrane region" description="Helical" evidence="7">
    <location>
        <begin position="341"/>
        <end position="358"/>
    </location>
</feature>
<reference evidence="8 9" key="1">
    <citation type="submission" date="2020-08" db="EMBL/GenBank/DDBJ databases">
        <title>Genomic Encyclopedia of Type Strains, Phase IV (KMG-IV): sequencing the most valuable type-strain genomes for metagenomic binning, comparative biology and taxonomic classification.</title>
        <authorList>
            <person name="Goeker M."/>
        </authorList>
    </citation>
    <scope>NUCLEOTIDE SEQUENCE [LARGE SCALE GENOMIC DNA]</scope>
    <source>
        <strain evidence="8 9">DSM 27244</strain>
    </source>
</reference>
<dbReference type="PANTHER" id="PTHR30250">
    <property type="entry name" value="PST FAMILY PREDICTED COLANIC ACID TRANSPORTER"/>
    <property type="match status" value="1"/>
</dbReference>